<dbReference type="InterPro" id="IPR012910">
    <property type="entry name" value="Plug_dom"/>
</dbReference>
<dbReference type="Gene3D" id="2.170.130.10">
    <property type="entry name" value="TonB-dependent receptor, plug domain"/>
    <property type="match status" value="1"/>
</dbReference>
<dbReference type="Gene3D" id="2.60.40.1120">
    <property type="entry name" value="Carboxypeptidase-like, regulatory domain"/>
    <property type="match status" value="1"/>
</dbReference>
<feature type="signal peptide" evidence="1">
    <location>
        <begin position="1"/>
        <end position="23"/>
    </location>
</feature>
<comment type="caution">
    <text evidence="3">The sequence shown here is derived from an EMBL/GenBank/DDBJ whole genome shotgun (WGS) entry which is preliminary data.</text>
</comment>
<dbReference type="Pfam" id="PF13715">
    <property type="entry name" value="CarbopepD_reg_2"/>
    <property type="match status" value="1"/>
</dbReference>
<dbReference type="AlphaFoldDB" id="A0A7Z0MQ78"/>
<dbReference type="SUPFAM" id="SSF56935">
    <property type="entry name" value="Porins"/>
    <property type="match status" value="1"/>
</dbReference>
<reference evidence="3 4" key="1">
    <citation type="submission" date="2020-05" db="EMBL/GenBank/DDBJ databases">
        <title>Horizontal transmission and recombination maintain forever young bacterial symbiont genomes.</title>
        <authorList>
            <person name="Russell S.L."/>
            <person name="Pepper-Tunick E."/>
            <person name="Svedberg J."/>
            <person name="Byrne A."/>
            <person name="Ruelas Castillo J."/>
            <person name="Vollmers C."/>
            <person name="Beinart R.A."/>
            <person name="Corbett-Detig R."/>
        </authorList>
    </citation>
    <scope>NUCLEOTIDE SEQUENCE [LARGE SCALE GENOMIC DNA]</scope>
    <source>
        <strain evidence="3">4727-3</strain>
    </source>
</reference>
<feature type="chain" id="PRO_5030998821" evidence="1">
    <location>
        <begin position="24"/>
        <end position="510"/>
    </location>
</feature>
<dbReference type="EMBL" id="JACCHS010000136">
    <property type="protein sequence ID" value="NYT47357.1"/>
    <property type="molecule type" value="Genomic_DNA"/>
</dbReference>
<accession>A0A7Z0MQ78</accession>
<sequence>MKLLYLSSVFYLLIALSGSMALASEQAEFSIFLFLKGKPVSDADLLIDGKHFAHFSEAGSVFGTLAPGNYQLTVNRKDKSFGFALPLRKQENVRVMLTFPEFKGTPILTMESNIDPSAKEIISEKLDAVKLGDGYLSATVISAETKKPVKDVQIFFSGLNERFRTNKQGQLKAKIPVGEYSLSLLHSAFNTQTKDKVVISKDQTTEVTFQLTPAGVELAEYVVLEPFLAGSVASVIEEQRTSAAVTTVLGSEQMSRNGDSDVASALKRASGLTVVGGRFVFIRGLGERYSSTLINGAAIPSPDPTRRVVPLDLFPTSFLDNVVVQKSYSVDRPGEFAGGTLEMHTKVVPEEFFFKFSGQLGFITGTSFEQGLRYDGGATDWLTYDDGTRALPASIADATADGSTLKPQTPFNPDGFTKQELEVFGQDLSDVWDVEPQTIGPDGRVEASIGDVFKIGDFQMGYTSAIRWQQKWNNQDEIRREFSSSGSDGSGDLILTEDTELNRTTNYLRA</sequence>
<proteinExistence type="predicted"/>
<keyword evidence="3" id="KW-0675">Receptor</keyword>
<dbReference type="Pfam" id="PF07715">
    <property type="entry name" value="Plug"/>
    <property type="match status" value="1"/>
</dbReference>
<organism evidence="3 4">
    <name type="scientific">Candidatus Methanofishera endochildressiae</name>
    <dbReference type="NCBI Taxonomy" id="2738884"/>
    <lineage>
        <taxon>Bacteria</taxon>
        <taxon>Pseudomonadati</taxon>
        <taxon>Pseudomonadota</taxon>
        <taxon>Gammaproteobacteria</taxon>
        <taxon>Candidatus Methanofishera</taxon>
    </lineage>
</organism>
<protein>
    <submittedName>
        <fullName evidence="3">TonB-dependent receptor plug domain-containing protein</fullName>
    </submittedName>
</protein>
<evidence type="ECO:0000313" key="4">
    <source>
        <dbReference type="Proteomes" id="UP000537890"/>
    </source>
</evidence>
<name>A0A7Z0MQ78_9GAMM</name>
<feature type="domain" description="TonB-dependent receptor plug" evidence="2">
    <location>
        <begin position="239"/>
        <end position="336"/>
    </location>
</feature>
<evidence type="ECO:0000313" key="3">
    <source>
        <dbReference type="EMBL" id="NYT47357.1"/>
    </source>
</evidence>
<dbReference type="Proteomes" id="UP000537890">
    <property type="component" value="Unassembled WGS sequence"/>
</dbReference>
<dbReference type="PANTHER" id="PTHR40980">
    <property type="entry name" value="PLUG DOMAIN-CONTAINING PROTEIN"/>
    <property type="match status" value="1"/>
</dbReference>
<keyword evidence="1" id="KW-0732">Signal</keyword>
<evidence type="ECO:0000259" key="2">
    <source>
        <dbReference type="Pfam" id="PF07715"/>
    </source>
</evidence>
<evidence type="ECO:0000256" key="1">
    <source>
        <dbReference type="SAM" id="SignalP"/>
    </source>
</evidence>
<dbReference type="InterPro" id="IPR008969">
    <property type="entry name" value="CarboxyPept-like_regulatory"/>
</dbReference>
<dbReference type="SUPFAM" id="SSF49464">
    <property type="entry name" value="Carboxypeptidase regulatory domain-like"/>
    <property type="match status" value="1"/>
</dbReference>
<gene>
    <name evidence="3" type="ORF">H0A75_07065</name>
</gene>
<dbReference type="PANTHER" id="PTHR40980:SF5">
    <property type="entry name" value="TONB-DEPENDENT RECEPTOR"/>
    <property type="match status" value="1"/>
</dbReference>
<dbReference type="InterPro" id="IPR037066">
    <property type="entry name" value="Plug_dom_sf"/>
</dbReference>